<dbReference type="EMBL" id="FZOB01000016">
    <property type="protein sequence ID" value="SNR91519.1"/>
    <property type="molecule type" value="Genomic_DNA"/>
</dbReference>
<dbReference type="OrthoDB" id="9762913at2"/>
<keyword evidence="2" id="KW-0560">Oxidoreductase</keyword>
<dbReference type="PANTHER" id="PTHR42991">
    <property type="entry name" value="ALDEHYDE DEHYDROGENASE"/>
    <property type="match status" value="1"/>
</dbReference>
<dbReference type="Gene3D" id="3.40.309.10">
    <property type="entry name" value="Aldehyde Dehydrogenase, Chain A, domain 2"/>
    <property type="match status" value="1"/>
</dbReference>
<dbReference type="FunFam" id="3.40.605.10:FF:000007">
    <property type="entry name" value="NAD/NADP-dependent betaine aldehyde dehydrogenase"/>
    <property type="match status" value="1"/>
</dbReference>
<dbReference type="RefSeq" id="WP_089323673.1">
    <property type="nucleotide sequence ID" value="NZ_FZOB01000016.1"/>
</dbReference>
<dbReference type="CDD" id="cd07149">
    <property type="entry name" value="ALDH_y4uC"/>
    <property type="match status" value="1"/>
</dbReference>
<evidence type="ECO:0000259" key="3">
    <source>
        <dbReference type="Pfam" id="PF00171"/>
    </source>
</evidence>
<evidence type="ECO:0000256" key="1">
    <source>
        <dbReference type="ARBA" id="ARBA00009986"/>
    </source>
</evidence>
<gene>
    <name evidence="4" type="ORF">SAMN06265340_11613</name>
</gene>
<evidence type="ECO:0000256" key="2">
    <source>
        <dbReference type="ARBA" id="ARBA00023002"/>
    </source>
</evidence>
<name>A0A239A7N0_9BACT</name>
<dbReference type="PANTHER" id="PTHR42991:SF1">
    <property type="entry name" value="ALDEHYDE DEHYDROGENASE"/>
    <property type="match status" value="1"/>
</dbReference>
<evidence type="ECO:0000313" key="5">
    <source>
        <dbReference type="Proteomes" id="UP000198405"/>
    </source>
</evidence>
<proteinExistence type="inferred from homology"/>
<evidence type="ECO:0000313" key="4">
    <source>
        <dbReference type="EMBL" id="SNR91519.1"/>
    </source>
</evidence>
<dbReference type="InterPro" id="IPR016162">
    <property type="entry name" value="Ald_DH_N"/>
</dbReference>
<sequence>MIKGYMLIGGEKVCKDREIEILFPYDETVVGTIPDGDKEDAERAVSVALKGFEKMNQMTAYERYQCLSRAARILSNRSFEIAELLTKEVGKTLKEALGEVGRAVNTLTLSAEEAKRLKGEEILFDAAPGVKGKVGFYRRVPLGVIGCITPFNFPLNLTCHKVGPALAAGNSVVIKPSENTSLVVIKLAEILIEAGFPPEAVNVVTGYGEKVGDALVRDERVKKITFTGSVPVGKIIMSRGGLKKYAMELGSNAGVYIDSDQVDKLDFVAEKVCRGGFTMAGQVCISVQRVFVNDTIFDEFIEKAVSFTKSLKVGNPFDENTDIGPVIDKASADRIMEWIEEAVSAGAEIVVGGRRLSNTLIEPTILINVPEDVKLFTDEVFGPVIVVNRVKNVEDGIEKINLSRYGLQAGIFTNDIRKALKFADEVEAGGIMINEIPTFRVDQMPYGGMKESGIGREGPSFAIEEMTEIKVICFDLNQ</sequence>
<accession>A0A239A7N0</accession>
<dbReference type="InterPro" id="IPR015590">
    <property type="entry name" value="Aldehyde_DH_dom"/>
</dbReference>
<dbReference type="InterPro" id="IPR016161">
    <property type="entry name" value="Ald_DH/histidinol_DH"/>
</dbReference>
<dbReference type="InterPro" id="IPR016163">
    <property type="entry name" value="Ald_DH_C"/>
</dbReference>
<comment type="similarity">
    <text evidence="1">Belongs to the aldehyde dehydrogenase family.</text>
</comment>
<keyword evidence="5" id="KW-1185">Reference proteome</keyword>
<dbReference type="Pfam" id="PF00171">
    <property type="entry name" value="Aldedh"/>
    <property type="match status" value="1"/>
</dbReference>
<feature type="domain" description="Aldehyde dehydrogenase" evidence="3">
    <location>
        <begin position="17"/>
        <end position="472"/>
    </location>
</feature>
<dbReference type="SUPFAM" id="SSF53720">
    <property type="entry name" value="ALDH-like"/>
    <property type="match status" value="1"/>
</dbReference>
<organism evidence="4 5">
    <name type="scientific">Desulfurobacterium atlanticum</name>
    <dbReference type="NCBI Taxonomy" id="240169"/>
    <lineage>
        <taxon>Bacteria</taxon>
        <taxon>Pseudomonadati</taxon>
        <taxon>Aquificota</taxon>
        <taxon>Aquificia</taxon>
        <taxon>Desulfurobacteriales</taxon>
        <taxon>Desulfurobacteriaceae</taxon>
        <taxon>Desulfurobacterium</taxon>
    </lineage>
</organism>
<dbReference type="AlphaFoldDB" id="A0A239A7N0"/>
<reference evidence="5" key="1">
    <citation type="submission" date="2017-06" db="EMBL/GenBank/DDBJ databases">
        <authorList>
            <person name="Varghese N."/>
            <person name="Submissions S."/>
        </authorList>
    </citation>
    <scope>NUCLEOTIDE SEQUENCE [LARGE SCALE GENOMIC DNA]</scope>
    <source>
        <strain evidence="5">DSM 15668</strain>
    </source>
</reference>
<dbReference type="Proteomes" id="UP000198405">
    <property type="component" value="Unassembled WGS sequence"/>
</dbReference>
<dbReference type="GO" id="GO:0008911">
    <property type="term" value="F:lactaldehyde dehydrogenase (NAD+) activity"/>
    <property type="evidence" value="ECO:0007669"/>
    <property type="project" value="TreeGrafter"/>
</dbReference>
<protein>
    <submittedName>
        <fullName evidence="4">Acyl-CoA reductase</fullName>
    </submittedName>
</protein>
<dbReference type="InterPro" id="IPR051020">
    <property type="entry name" value="ALDH-related_metabolic_enz"/>
</dbReference>
<dbReference type="Gene3D" id="3.40.605.10">
    <property type="entry name" value="Aldehyde Dehydrogenase, Chain A, domain 1"/>
    <property type="match status" value="1"/>
</dbReference>